<dbReference type="RefSeq" id="WP_145891799.1">
    <property type="nucleotide sequence ID" value="NZ_VOBQ01000004.1"/>
</dbReference>
<proteinExistence type="predicted"/>
<reference evidence="1 2" key="1">
    <citation type="submission" date="2019-07" db="EMBL/GenBank/DDBJ databases">
        <title>Caenimonas sedimenti sp. nov., isolated from activated sludge.</title>
        <authorList>
            <person name="Xu J."/>
        </authorList>
    </citation>
    <scope>NUCLEOTIDE SEQUENCE [LARGE SCALE GENOMIC DNA]</scope>
    <source>
        <strain evidence="1 2">HX-9-20</strain>
    </source>
</reference>
<protein>
    <submittedName>
        <fullName evidence="1">SMI1/KNR4 family protein</fullName>
    </submittedName>
</protein>
<dbReference type="SUPFAM" id="SSF160631">
    <property type="entry name" value="SMI1/KNR4-like"/>
    <property type="match status" value="1"/>
</dbReference>
<dbReference type="InterPro" id="IPR037883">
    <property type="entry name" value="Knr4/Smi1-like_sf"/>
</dbReference>
<dbReference type="OrthoDB" id="8807479at2"/>
<evidence type="ECO:0000313" key="2">
    <source>
        <dbReference type="Proteomes" id="UP000318199"/>
    </source>
</evidence>
<gene>
    <name evidence="1" type="ORF">FN976_05470</name>
</gene>
<evidence type="ECO:0000313" key="1">
    <source>
        <dbReference type="EMBL" id="TWO72163.1"/>
    </source>
</evidence>
<dbReference type="AlphaFoldDB" id="A0A562ZUK9"/>
<keyword evidence="2" id="KW-1185">Reference proteome</keyword>
<dbReference type="Proteomes" id="UP000318199">
    <property type="component" value="Unassembled WGS sequence"/>
</dbReference>
<dbReference type="EMBL" id="VOBQ01000004">
    <property type="protein sequence ID" value="TWO72163.1"/>
    <property type="molecule type" value="Genomic_DNA"/>
</dbReference>
<organism evidence="1 2">
    <name type="scientific">Caenimonas sedimenti</name>
    <dbReference type="NCBI Taxonomy" id="2596921"/>
    <lineage>
        <taxon>Bacteria</taxon>
        <taxon>Pseudomonadati</taxon>
        <taxon>Pseudomonadota</taxon>
        <taxon>Betaproteobacteria</taxon>
        <taxon>Burkholderiales</taxon>
        <taxon>Comamonadaceae</taxon>
        <taxon>Caenimonas</taxon>
    </lineage>
</organism>
<accession>A0A562ZUK9</accession>
<comment type="caution">
    <text evidence="1">The sequence shown here is derived from an EMBL/GenBank/DDBJ whole genome shotgun (WGS) entry which is preliminary data.</text>
</comment>
<name>A0A562ZUK9_9BURK</name>
<sequence length="204" mass="23199">MTLKALESAIQAHAGEFTCSQIHGKKRRTVTFKHVTTPPVEAEDVPKIGKLRDFYSVFGSVRFYFDEESGESAKYLAPVEEWEELSDSFSAWLEDLDEDEREEILPKWIESCLVIGETPNSGNYVLVPTKGTEKGKVFEFDHDGFEFTEEGANVLEYVQKLLKPDSSMLTGIASHMRFAEGDRKVQWWIEELKSNDGHVAKTKV</sequence>